<keyword evidence="10" id="KW-1185">Reference proteome</keyword>
<proteinExistence type="inferred from homology"/>
<organism evidence="10 11">
    <name type="scientific">Camelina sativa</name>
    <name type="common">False flax</name>
    <name type="synonym">Myagrum sativum</name>
    <dbReference type="NCBI Taxonomy" id="90675"/>
    <lineage>
        <taxon>Eukaryota</taxon>
        <taxon>Viridiplantae</taxon>
        <taxon>Streptophyta</taxon>
        <taxon>Embryophyta</taxon>
        <taxon>Tracheophyta</taxon>
        <taxon>Spermatophyta</taxon>
        <taxon>Magnoliopsida</taxon>
        <taxon>eudicotyledons</taxon>
        <taxon>Gunneridae</taxon>
        <taxon>Pentapetalae</taxon>
        <taxon>rosids</taxon>
        <taxon>malvids</taxon>
        <taxon>Brassicales</taxon>
        <taxon>Brassicaceae</taxon>
        <taxon>Camelineae</taxon>
        <taxon>Camelina</taxon>
    </lineage>
</organism>
<reference evidence="11" key="2">
    <citation type="submission" date="2025-08" db="UniProtKB">
        <authorList>
            <consortium name="RefSeq"/>
        </authorList>
    </citation>
    <scope>IDENTIFICATION</scope>
    <source>
        <tissue evidence="11">Leaf</tissue>
    </source>
</reference>
<dbReference type="RefSeq" id="XP_010472292.1">
    <property type="nucleotide sequence ID" value="XM_010473990.2"/>
</dbReference>
<gene>
    <name evidence="11" type="primary">LOC104751933</name>
</gene>
<evidence type="ECO:0000313" key="11">
    <source>
        <dbReference type="RefSeq" id="XP_010472292.1"/>
    </source>
</evidence>
<evidence type="ECO:0000256" key="2">
    <source>
        <dbReference type="ARBA" id="ARBA00010781"/>
    </source>
</evidence>
<keyword evidence="8 9" id="KW-0339">Growth factor</keyword>
<evidence type="ECO:0000256" key="5">
    <source>
        <dbReference type="ARBA" id="ARBA00022641"/>
    </source>
</evidence>
<evidence type="ECO:0000256" key="1">
    <source>
        <dbReference type="ARBA" id="ARBA00004613"/>
    </source>
</evidence>
<evidence type="ECO:0000256" key="9">
    <source>
        <dbReference type="RuleBase" id="RU368031"/>
    </source>
</evidence>
<dbReference type="GeneID" id="104751933"/>
<sequence>MSKINILVVAALLLSFMVIASVARPDSTLRNKSIEMEKKCETEKCLMKSTSDAHLDYIYTQPSSPKPHAANEMEKKCETEDCLMKTTSDAHLDYIYTQTFPSKQQALKSNP</sequence>
<reference evidence="10" key="1">
    <citation type="journal article" date="2014" name="Nat. Commun.">
        <title>The emerging biofuel crop Camelina sativa retains a highly undifferentiated hexaploid genome structure.</title>
        <authorList>
            <person name="Kagale S."/>
            <person name="Koh C."/>
            <person name="Nixon J."/>
            <person name="Bollina V."/>
            <person name="Clarke W.E."/>
            <person name="Tuteja R."/>
            <person name="Spillane C."/>
            <person name="Robinson S.J."/>
            <person name="Links M.G."/>
            <person name="Clarke C."/>
            <person name="Higgins E.E."/>
            <person name="Huebert T."/>
            <person name="Sharpe A.G."/>
            <person name="Parkin I.A."/>
        </authorList>
    </citation>
    <scope>NUCLEOTIDE SEQUENCE [LARGE SCALE GENOMIC DNA]</scope>
    <source>
        <strain evidence="10">cv. DH55</strain>
    </source>
</reference>
<feature type="chain" id="PRO_5045000506" description="Phytosulfokine" evidence="9">
    <location>
        <begin position="24"/>
        <end position="111"/>
    </location>
</feature>
<dbReference type="PANTHER" id="PTHR33285:SF49">
    <property type="entry name" value="PHYTOSULFOKINE"/>
    <property type="match status" value="1"/>
</dbReference>
<evidence type="ECO:0000256" key="4">
    <source>
        <dbReference type="ARBA" id="ARBA00022525"/>
    </source>
</evidence>
<comment type="PTM">
    <text evidence="9">Sulfation is important for activity and for the binding to a putative membrane receptor.</text>
</comment>
<accession>A0ABM0WK98</accession>
<keyword evidence="6 9" id="KW-0732">Signal</keyword>
<dbReference type="Pfam" id="PF06404">
    <property type="entry name" value="PSK"/>
    <property type="match status" value="2"/>
</dbReference>
<comment type="function">
    <text evidence="9">Promotes plant cell differentiation, organogenesis and somatic embryogenesis as well as cell proliferation.</text>
</comment>
<dbReference type="InterPro" id="IPR009438">
    <property type="entry name" value="Phytosulfokine"/>
</dbReference>
<keyword evidence="5 9" id="KW-0765">Sulfation</keyword>
<dbReference type="PANTHER" id="PTHR33285">
    <property type="entry name" value="PHYTOSULFOKINES 3"/>
    <property type="match status" value="1"/>
</dbReference>
<comment type="PTM">
    <text evidence="9">PSK-alpha is produced by endopeptidase digestion. PSK-beta is produced from PSK-alpha by exopeptidase digestion.</text>
</comment>
<protein>
    <recommendedName>
        <fullName evidence="9">Phytosulfokine</fullName>
    </recommendedName>
    <component>
        <recommendedName>
            <fullName evidence="9">Phytosulfokine-alpha</fullName>
            <shortName evidence="9">PSK-alpha</shortName>
            <shortName evidence="9">Phytosulfokine-a</shortName>
        </recommendedName>
    </component>
    <component>
        <recommendedName>
            <fullName evidence="9">Phytosulfokine-beta</fullName>
            <shortName evidence="9">PSK-beta</shortName>
            <shortName evidence="9">Phytosulfokine-b</shortName>
        </recommendedName>
    </component>
</protein>
<evidence type="ECO:0000256" key="6">
    <source>
        <dbReference type="ARBA" id="ARBA00022729"/>
    </source>
</evidence>
<evidence type="ECO:0000313" key="10">
    <source>
        <dbReference type="Proteomes" id="UP000694864"/>
    </source>
</evidence>
<evidence type="ECO:0000256" key="7">
    <source>
        <dbReference type="ARBA" id="ARBA00022782"/>
    </source>
</evidence>
<comment type="similarity">
    <text evidence="2 9">Belongs to the phytosulfokine family.</text>
</comment>
<evidence type="ECO:0000256" key="3">
    <source>
        <dbReference type="ARBA" id="ARBA00022473"/>
    </source>
</evidence>
<keyword evidence="4 9" id="KW-0964">Secreted</keyword>
<comment type="subcellular location">
    <subcellularLocation>
        <location evidence="1 9">Secreted</location>
    </subcellularLocation>
</comment>
<evidence type="ECO:0000256" key="8">
    <source>
        <dbReference type="ARBA" id="ARBA00023030"/>
    </source>
</evidence>
<keyword evidence="7 9" id="KW-0221">Differentiation</keyword>
<dbReference type="Proteomes" id="UP000694864">
    <property type="component" value="Chromosome 16"/>
</dbReference>
<feature type="signal peptide" evidence="9">
    <location>
        <begin position="1"/>
        <end position="23"/>
    </location>
</feature>
<keyword evidence="3 9" id="KW-0217">Developmental protein</keyword>
<name>A0ABM0WK98_CAMSA</name>